<dbReference type="SUPFAM" id="SSF52777">
    <property type="entry name" value="CoA-dependent acyltransferases"/>
    <property type="match status" value="1"/>
</dbReference>
<reference evidence="9 10" key="1">
    <citation type="submission" date="2019-03" db="EMBL/GenBank/DDBJ databases">
        <title>Genomic Encyclopedia of Type Strains, Phase IV (KMG-IV): sequencing the most valuable type-strain genomes for metagenomic binning, comparative biology and taxonomic classification.</title>
        <authorList>
            <person name="Goeker M."/>
        </authorList>
    </citation>
    <scope>NUCLEOTIDE SEQUENCE [LARGE SCALE GENOMIC DNA]</scope>
    <source>
        <strain evidence="9 10">DSM 25964</strain>
    </source>
</reference>
<evidence type="ECO:0000259" key="8">
    <source>
        <dbReference type="PROSITE" id="PS51826"/>
    </source>
</evidence>
<dbReference type="FunFam" id="3.30.559.10:FF:000007">
    <property type="entry name" value="Dihydrolipoamide acetyltransferase component of pyruvate dehydrogenase complex"/>
    <property type="match status" value="1"/>
</dbReference>
<gene>
    <name evidence="9" type="ORF">C8D99_101100</name>
</gene>
<dbReference type="RefSeq" id="WP_133955245.1">
    <property type="nucleotide sequence ID" value="NZ_SORI01000001.1"/>
</dbReference>
<dbReference type="InterPro" id="IPR001078">
    <property type="entry name" value="2-oxoacid_DH_actylTfrase"/>
</dbReference>
<keyword evidence="3 6" id="KW-0808">Transferase</keyword>
<accession>A0A4R8MHB2</accession>
<sequence>MATPVTMPKLGLTMNTGVISRWNKKEGESVAKGEILMVVATDKLTFDVVSPEAGTLLRIVVPEGKDVPVGEVLAYLGQAGEAVSGVAAPEAAGTAPAAPTSVASAEKASSRSAALPAGLRATPLARKIAREEGIDLSAVAGSGPEGRIVRKDVEAFAASAPESRKIKTSPAAAKAAADLGVDVSSIAADGRVMKADVLKAASPASVKAAPKDVRLPLTPMRKVIAERMSLSKATIPSVAYDMDVDFTALAEFRAKVKAEGAKRGVKISYNHILMKICAAAVKDVPLANSSFDGDAIVLHGNVNIGLAVAVDGGLLVPNVKAVQEKSLLEVAEETERLVDQARSGKLALEDMQGGTFTITNLGMFGTKSFTPIVNPPEACILGVNTITEKPVAVDGAVVIRPMSVLSLVADHRILDGAEAARFLARVRELAENPWLLLL</sequence>
<evidence type="ECO:0000256" key="5">
    <source>
        <dbReference type="ARBA" id="ARBA00023315"/>
    </source>
</evidence>
<evidence type="ECO:0000256" key="2">
    <source>
        <dbReference type="ARBA" id="ARBA00007317"/>
    </source>
</evidence>
<evidence type="ECO:0000256" key="4">
    <source>
        <dbReference type="ARBA" id="ARBA00022823"/>
    </source>
</evidence>
<evidence type="ECO:0000259" key="7">
    <source>
        <dbReference type="PROSITE" id="PS50968"/>
    </source>
</evidence>
<dbReference type="GO" id="GO:0016407">
    <property type="term" value="F:acetyltransferase activity"/>
    <property type="evidence" value="ECO:0007669"/>
    <property type="project" value="TreeGrafter"/>
</dbReference>
<evidence type="ECO:0000313" key="9">
    <source>
        <dbReference type="EMBL" id="TDY64954.1"/>
    </source>
</evidence>
<dbReference type="Gene3D" id="4.10.320.10">
    <property type="entry name" value="E3-binding domain"/>
    <property type="match status" value="2"/>
</dbReference>
<dbReference type="Pfam" id="PF00364">
    <property type="entry name" value="Biotin_lipoyl"/>
    <property type="match status" value="1"/>
</dbReference>
<proteinExistence type="inferred from homology"/>
<dbReference type="EMBL" id="SORI01000001">
    <property type="protein sequence ID" value="TDY64954.1"/>
    <property type="molecule type" value="Genomic_DNA"/>
</dbReference>
<dbReference type="InterPro" id="IPR023213">
    <property type="entry name" value="CAT-like_dom_sf"/>
</dbReference>
<dbReference type="PANTHER" id="PTHR43178:SF5">
    <property type="entry name" value="LIPOAMIDE ACYLTRANSFERASE COMPONENT OF BRANCHED-CHAIN ALPHA-KETO ACID DEHYDROGENASE COMPLEX, MITOCHONDRIAL"/>
    <property type="match status" value="1"/>
</dbReference>
<comment type="caution">
    <text evidence="9">The sequence shown here is derived from an EMBL/GenBank/DDBJ whole genome shotgun (WGS) entry which is preliminary data.</text>
</comment>
<feature type="domain" description="Peripheral subunit-binding (PSBD)" evidence="8">
    <location>
        <begin position="167"/>
        <end position="201"/>
    </location>
</feature>
<evidence type="ECO:0000313" key="10">
    <source>
        <dbReference type="Proteomes" id="UP000295066"/>
    </source>
</evidence>
<protein>
    <recommendedName>
        <fullName evidence="6">Dihydrolipoamide acetyltransferase component of pyruvate dehydrogenase complex</fullName>
        <ecNumber evidence="6">2.3.1.-</ecNumber>
    </recommendedName>
</protein>
<dbReference type="PANTHER" id="PTHR43178">
    <property type="entry name" value="DIHYDROLIPOAMIDE ACETYLTRANSFERASE COMPONENT OF PYRUVATE DEHYDROGENASE COMPLEX"/>
    <property type="match status" value="1"/>
</dbReference>
<dbReference type="AlphaFoldDB" id="A0A4R8MHB2"/>
<evidence type="ECO:0000256" key="6">
    <source>
        <dbReference type="RuleBase" id="RU003423"/>
    </source>
</evidence>
<dbReference type="InterPro" id="IPR011053">
    <property type="entry name" value="Single_hybrid_motif"/>
</dbReference>
<dbReference type="Proteomes" id="UP000295066">
    <property type="component" value="Unassembled WGS sequence"/>
</dbReference>
<dbReference type="OrthoDB" id="9805770at2"/>
<comment type="cofactor">
    <cofactor evidence="1 6">
        <name>(R)-lipoate</name>
        <dbReference type="ChEBI" id="CHEBI:83088"/>
    </cofactor>
</comment>
<dbReference type="EC" id="2.3.1.-" evidence="6"/>
<dbReference type="SUPFAM" id="SSF51230">
    <property type="entry name" value="Single hybrid motif"/>
    <property type="match status" value="1"/>
</dbReference>
<dbReference type="InterPro" id="IPR036625">
    <property type="entry name" value="E3-bd_dom_sf"/>
</dbReference>
<dbReference type="PROSITE" id="PS51826">
    <property type="entry name" value="PSBD"/>
    <property type="match status" value="2"/>
</dbReference>
<dbReference type="Gene3D" id="3.30.559.10">
    <property type="entry name" value="Chloramphenicol acetyltransferase-like domain"/>
    <property type="match status" value="1"/>
</dbReference>
<dbReference type="CDD" id="cd06849">
    <property type="entry name" value="lipoyl_domain"/>
    <property type="match status" value="1"/>
</dbReference>
<dbReference type="GO" id="GO:0031405">
    <property type="term" value="F:lipoic acid binding"/>
    <property type="evidence" value="ECO:0007669"/>
    <property type="project" value="TreeGrafter"/>
</dbReference>
<dbReference type="Pfam" id="PF02817">
    <property type="entry name" value="E3_binding"/>
    <property type="match status" value="2"/>
</dbReference>
<name>A0A4R8MHB2_9BACT</name>
<feature type="domain" description="Lipoyl-binding" evidence="7">
    <location>
        <begin position="2"/>
        <end position="77"/>
    </location>
</feature>
<dbReference type="GO" id="GO:0005737">
    <property type="term" value="C:cytoplasm"/>
    <property type="evidence" value="ECO:0007669"/>
    <property type="project" value="TreeGrafter"/>
</dbReference>
<evidence type="ECO:0000256" key="3">
    <source>
        <dbReference type="ARBA" id="ARBA00022679"/>
    </source>
</evidence>
<dbReference type="Gene3D" id="2.40.50.100">
    <property type="match status" value="1"/>
</dbReference>
<dbReference type="Pfam" id="PF00198">
    <property type="entry name" value="2-oxoacid_dh"/>
    <property type="match status" value="1"/>
</dbReference>
<dbReference type="SUPFAM" id="SSF47005">
    <property type="entry name" value="Peripheral subunit-binding domain of 2-oxo acid dehydrogenase complex"/>
    <property type="match status" value="2"/>
</dbReference>
<organism evidence="9 10">
    <name type="scientific">Aminivibrio pyruvatiphilus</name>
    <dbReference type="NCBI Taxonomy" id="1005740"/>
    <lineage>
        <taxon>Bacteria</taxon>
        <taxon>Thermotogati</taxon>
        <taxon>Synergistota</taxon>
        <taxon>Synergistia</taxon>
        <taxon>Synergistales</taxon>
        <taxon>Aminobacteriaceae</taxon>
        <taxon>Aminivibrio</taxon>
    </lineage>
</organism>
<keyword evidence="5 6" id="KW-0012">Acyltransferase</keyword>
<keyword evidence="9" id="KW-0670">Pyruvate</keyword>
<dbReference type="PROSITE" id="PS50968">
    <property type="entry name" value="BIOTINYL_LIPOYL"/>
    <property type="match status" value="1"/>
</dbReference>
<dbReference type="InterPro" id="IPR050743">
    <property type="entry name" value="2-oxoacid_DH_E2_comp"/>
</dbReference>
<comment type="similarity">
    <text evidence="2 6">Belongs to the 2-oxoacid dehydrogenase family.</text>
</comment>
<keyword evidence="4 6" id="KW-0450">Lipoyl</keyword>
<dbReference type="InterPro" id="IPR000089">
    <property type="entry name" value="Biotin_lipoyl"/>
</dbReference>
<feature type="domain" description="Peripheral subunit-binding (PSBD)" evidence="8">
    <location>
        <begin position="120"/>
        <end position="157"/>
    </location>
</feature>
<evidence type="ECO:0000256" key="1">
    <source>
        <dbReference type="ARBA" id="ARBA00001938"/>
    </source>
</evidence>
<dbReference type="InterPro" id="IPR004167">
    <property type="entry name" value="PSBD"/>
</dbReference>
<keyword evidence="10" id="KW-1185">Reference proteome</keyword>